<organism evidence="3 4">
    <name type="scientific">Paenisporosarcina macmurdoensis</name>
    <dbReference type="NCBI Taxonomy" id="212659"/>
    <lineage>
        <taxon>Bacteria</taxon>
        <taxon>Bacillati</taxon>
        <taxon>Bacillota</taxon>
        <taxon>Bacilli</taxon>
        <taxon>Bacillales</taxon>
        <taxon>Caryophanaceae</taxon>
        <taxon>Paenisporosarcina</taxon>
    </lineage>
</organism>
<protein>
    <submittedName>
        <fullName evidence="3">Universal stress protein</fullName>
    </submittedName>
</protein>
<evidence type="ECO:0000313" key="4">
    <source>
        <dbReference type="Proteomes" id="UP001596170"/>
    </source>
</evidence>
<dbReference type="InterPro" id="IPR006016">
    <property type="entry name" value="UspA"/>
</dbReference>
<dbReference type="PRINTS" id="PR01438">
    <property type="entry name" value="UNVRSLSTRESS"/>
</dbReference>
<dbReference type="PANTHER" id="PTHR46268:SF6">
    <property type="entry name" value="UNIVERSAL STRESS PROTEIN UP12"/>
    <property type="match status" value="1"/>
</dbReference>
<comment type="caution">
    <text evidence="3">The sequence shown here is derived from an EMBL/GenBank/DDBJ whole genome shotgun (WGS) entry which is preliminary data.</text>
</comment>
<accession>A0ABW1L5U7</accession>
<dbReference type="InterPro" id="IPR006015">
    <property type="entry name" value="Universal_stress_UspA"/>
</dbReference>
<dbReference type="PANTHER" id="PTHR46268">
    <property type="entry name" value="STRESS RESPONSE PROTEIN NHAX"/>
    <property type="match status" value="1"/>
</dbReference>
<evidence type="ECO:0000256" key="1">
    <source>
        <dbReference type="ARBA" id="ARBA00008791"/>
    </source>
</evidence>
<proteinExistence type="inferred from homology"/>
<sequence length="162" mass="17587">MFKKMIVGYDGSEGSRAALIHAVDLMHNRPNTSLIVAYVNDDVVGGDIPYSNEPLVNAPILVDMNSAPSDEVDIDSPQHLAREYAQQMTESIQTQLDRHHIEAQILAIDGQPARALAELAENEKADVIIVGNSGKSGFQKFFVGSVSEKIVKDSPCTVIVVK</sequence>
<dbReference type="EMBL" id="JBHSRI010000009">
    <property type="protein sequence ID" value="MFC6039314.1"/>
    <property type="molecule type" value="Genomic_DNA"/>
</dbReference>
<evidence type="ECO:0000313" key="3">
    <source>
        <dbReference type="EMBL" id="MFC6039314.1"/>
    </source>
</evidence>
<dbReference type="InterPro" id="IPR014729">
    <property type="entry name" value="Rossmann-like_a/b/a_fold"/>
</dbReference>
<dbReference type="Pfam" id="PF00582">
    <property type="entry name" value="Usp"/>
    <property type="match status" value="1"/>
</dbReference>
<name>A0ABW1L5U7_9BACL</name>
<gene>
    <name evidence="3" type="ORF">ACFPYN_07750</name>
</gene>
<dbReference type="Proteomes" id="UP001596170">
    <property type="component" value="Unassembled WGS sequence"/>
</dbReference>
<dbReference type="RefSeq" id="WP_377733395.1">
    <property type="nucleotide sequence ID" value="NZ_JBHSRI010000009.1"/>
</dbReference>
<dbReference type="SUPFAM" id="SSF52402">
    <property type="entry name" value="Adenine nucleotide alpha hydrolases-like"/>
    <property type="match status" value="1"/>
</dbReference>
<dbReference type="Gene3D" id="3.40.50.620">
    <property type="entry name" value="HUPs"/>
    <property type="match status" value="1"/>
</dbReference>
<keyword evidence="4" id="KW-1185">Reference proteome</keyword>
<reference evidence="4" key="1">
    <citation type="journal article" date="2019" name="Int. J. Syst. Evol. Microbiol.">
        <title>The Global Catalogue of Microorganisms (GCM) 10K type strain sequencing project: providing services to taxonomists for standard genome sequencing and annotation.</title>
        <authorList>
            <consortium name="The Broad Institute Genomics Platform"/>
            <consortium name="The Broad Institute Genome Sequencing Center for Infectious Disease"/>
            <person name="Wu L."/>
            <person name="Ma J."/>
        </authorList>
    </citation>
    <scope>NUCLEOTIDE SEQUENCE [LARGE SCALE GENOMIC DNA]</scope>
    <source>
        <strain evidence="4">CCUG 54527</strain>
    </source>
</reference>
<evidence type="ECO:0000259" key="2">
    <source>
        <dbReference type="Pfam" id="PF00582"/>
    </source>
</evidence>
<feature type="domain" description="UspA" evidence="2">
    <location>
        <begin position="1"/>
        <end position="162"/>
    </location>
</feature>
<comment type="similarity">
    <text evidence="1">Belongs to the universal stress protein A family.</text>
</comment>
<dbReference type="CDD" id="cd00293">
    <property type="entry name" value="USP-like"/>
    <property type="match status" value="1"/>
</dbReference>